<dbReference type="EMBL" id="REGN01003439">
    <property type="protein sequence ID" value="RNA22486.1"/>
    <property type="molecule type" value="Genomic_DNA"/>
</dbReference>
<evidence type="ECO:0000256" key="7">
    <source>
        <dbReference type="SAM" id="Phobius"/>
    </source>
</evidence>
<dbReference type="AlphaFoldDB" id="A0A3M7RG02"/>
<keyword evidence="5 7" id="KW-0472">Membrane</keyword>
<dbReference type="STRING" id="10195.A0A3M7RG02"/>
<dbReference type="PANTHER" id="PTHR19139:SF199">
    <property type="entry name" value="MIP17260P"/>
    <property type="match status" value="1"/>
</dbReference>
<protein>
    <submittedName>
        <fullName evidence="8">Aquaporin-like</fullName>
    </submittedName>
</protein>
<dbReference type="NCBIfam" id="TIGR00861">
    <property type="entry name" value="MIP"/>
    <property type="match status" value="1"/>
</dbReference>
<keyword evidence="6" id="KW-0813">Transport</keyword>
<dbReference type="Pfam" id="PF00230">
    <property type="entry name" value="MIP"/>
    <property type="match status" value="1"/>
</dbReference>
<evidence type="ECO:0000256" key="2">
    <source>
        <dbReference type="ARBA" id="ARBA00006175"/>
    </source>
</evidence>
<keyword evidence="9" id="KW-1185">Reference proteome</keyword>
<dbReference type="InterPro" id="IPR000425">
    <property type="entry name" value="MIP"/>
</dbReference>
<dbReference type="SUPFAM" id="SSF81338">
    <property type="entry name" value="Aquaporin-like"/>
    <property type="match status" value="1"/>
</dbReference>
<organism evidence="8 9">
    <name type="scientific">Brachionus plicatilis</name>
    <name type="common">Marine rotifer</name>
    <name type="synonym">Brachionus muelleri</name>
    <dbReference type="NCBI Taxonomy" id="10195"/>
    <lineage>
        <taxon>Eukaryota</taxon>
        <taxon>Metazoa</taxon>
        <taxon>Spiralia</taxon>
        <taxon>Gnathifera</taxon>
        <taxon>Rotifera</taxon>
        <taxon>Eurotatoria</taxon>
        <taxon>Monogononta</taxon>
        <taxon>Pseudotrocha</taxon>
        <taxon>Ploima</taxon>
        <taxon>Brachionidae</taxon>
        <taxon>Brachionus</taxon>
    </lineage>
</organism>
<keyword evidence="4 7" id="KW-1133">Transmembrane helix</keyword>
<sequence length="349" mass="38123">MYNHNLPKPKVYEVDKTIRSFQELRNINGQNYLTISAAEGRKLMQRIPEPAPASIERVLARGQKEVEKTADNPDFILIESKDYAKKRRRSLKGSDFFLVLIETAKLQLKSLGFYQAILAEFIGVYILTLIVCGLGLSFKKDEIVPSINGALGGGLTLATMVWCTNSVSGGNLNPAISIVLVLTKDLDLMRGIFYVIFQLLGGLAGAATLNSLVPEYSKENLGLTLVNEKVGLFKAFVIEAVITFLLAFTIFACLDKKRKDLGGSFPLAIGLAVTCGALFGGPYTGGSMNPARSFGPAVVQNFWTNHWVYWIGPITGALLAAFVYKFVLKPKAAAKVDTSIENSLNENEN</sequence>
<evidence type="ECO:0000313" key="8">
    <source>
        <dbReference type="EMBL" id="RNA22486.1"/>
    </source>
</evidence>
<dbReference type="InterPro" id="IPR023271">
    <property type="entry name" value="Aquaporin-like"/>
</dbReference>
<keyword evidence="3 6" id="KW-0812">Transmembrane</keyword>
<feature type="transmembrane region" description="Helical" evidence="7">
    <location>
        <begin position="113"/>
        <end position="136"/>
    </location>
</feature>
<dbReference type="OrthoDB" id="3222at2759"/>
<dbReference type="InterPro" id="IPR034294">
    <property type="entry name" value="Aquaporin_transptr"/>
</dbReference>
<evidence type="ECO:0000256" key="5">
    <source>
        <dbReference type="ARBA" id="ARBA00023136"/>
    </source>
</evidence>
<evidence type="ECO:0000256" key="4">
    <source>
        <dbReference type="ARBA" id="ARBA00022989"/>
    </source>
</evidence>
<evidence type="ECO:0000313" key="9">
    <source>
        <dbReference type="Proteomes" id="UP000276133"/>
    </source>
</evidence>
<comment type="subcellular location">
    <subcellularLocation>
        <location evidence="1">Membrane</location>
        <topology evidence="1">Multi-pass membrane protein</topology>
    </subcellularLocation>
</comment>
<evidence type="ECO:0000256" key="1">
    <source>
        <dbReference type="ARBA" id="ARBA00004141"/>
    </source>
</evidence>
<reference evidence="8 9" key="1">
    <citation type="journal article" date="2018" name="Sci. Rep.">
        <title>Genomic signatures of local adaptation to the degree of environmental predictability in rotifers.</title>
        <authorList>
            <person name="Franch-Gras L."/>
            <person name="Hahn C."/>
            <person name="Garcia-Roger E.M."/>
            <person name="Carmona M.J."/>
            <person name="Serra M."/>
            <person name="Gomez A."/>
        </authorList>
    </citation>
    <scope>NUCLEOTIDE SEQUENCE [LARGE SCALE GENOMIC DNA]</scope>
    <source>
        <strain evidence="8">HYR1</strain>
    </source>
</reference>
<evidence type="ECO:0000256" key="3">
    <source>
        <dbReference type="ARBA" id="ARBA00022692"/>
    </source>
</evidence>
<feature type="transmembrane region" description="Helical" evidence="7">
    <location>
        <begin position="233"/>
        <end position="254"/>
    </location>
</feature>
<proteinExistence type="inferred from homology"/>
<comment type="caution">
    <text evidence="8">The sequence shown here is derived from an EMBL/GenBank/DDBJ whole genome shotgun (WGS) entry which is preliminary data.</text>
</comment>
<comment type="similarity">
    <text evidence="2 6">Belongs to the MIP/aquaporin (TC 1.A.8) family.</text>
</comment>
<dbReference type="PRINTS" id="PR00783">
    <property type="entry name" value="MINTRINSICP"/>
</dbReference>
<dbReference type="Gene3D" id="1.20.1080.10">
    <property type="entry name" value="Glycerol uptake facilitator protein"/>
    <property type="match status" value="1"/>
</dbReference>
<dbReference type="GO" id="GO:0005886">
    <property type="term" value="C:plasma membrane"/>
    <property type="evidence" value="ECO:0007669"/>
    <property type="project" value="TreeGrafter"/>
</dbReference>
<gene>
    <name evidence="8" type="ORF">BpHYR1_016874</name>
</gene>
<dbReference type="GO" id="GO:0015250">
    <property type="term" value="F:water channel activity"/>
    <property type="evidence" value="ECO:0007669"/>
    <property type="project" value="TreeGrafter"/>
</dbReference>
<feature type="transmembrane region" description="Helical" evidence="7">
    <location>
        <begin position="261"/>
        <end position="280"/>
    </location>
</feature>
<name>A0A3M7RG02_BRAPC</name>
<dbReference type="PANTHER" id="PTHR19139">
    <property type="entry name" value="AQUAPORIN TRANSPORTER"/>
    <property type="match status" value="1"/>
</dbReference>
<accession>A0A3M7RG02</accession>
<feature type="transmembrane region" description="Helical" evidence="7">
    <location>
        <begin position="192"/>
        <end position="213"/>
    </location>
</feature>
<evidence type="ECO:0000256" key="6">
    <source>
        <dbReference type="RuleBase" id="RU000477"/>
    </source>
</evidence>
<feature type="transmembrane region" description="Helical" evidence="7">
    <location>
        <begin position="307"/>
        <end position="327"/>
    </location>
</feature>
<dbReference type="CDD" id="cd00333">
    <property type="entry name" value="MIP"/>
    <property type="match status" value="1"/>
</dbReference>
<dbReference type="Proteomes" id="UP000276133">
    <property type="component" value="Unassembled WGS sequence"/>
</dbReference>